<dbReference type="Gene3D" id="1.10.260.40">
    <property type="entry name" value="lambda repressor-like DNA-binding domains"/>
    <property type="match status" value="1"/>
</dbReference>
<sequence>MQTKFGKLCATARDFAGYTQESASPVLNVSPRSISTYECGKAPIPEDVILKMMEIYNAKWLGYMYLKMTNKVGELILPSIEHRALSANILDLQVEMEEVNKMQMDLARVGRDDKITTDETPLFNRCIERLISLCGAIFAIAYMPLLKEKSPVLAHRRL</sequence>
<dbReference type="InterPro" id="IPR010982">
    <property type="entry name" value="Lambda_DNA-bd_dom_sf"/>
</dbReference>
<evidence type="ECO:0000313" key="1">
    <source>
        <dbReference type="EMBL" id="MCC5468400.1"/>
    </source>
</evidence>
<dbReference type="SUPFAM" id="SSF47413">
    <property type="entry name" value="lambda repressor-like DNA-binding domains"/>
    <property type="match status" value="1"/>
</dbReference>
<comment type="caution">
    <text evidence="1">The sequence shown here is derived from an EMBL/GenBank/DDBJ whole genome shotgun (WGS) entry which is preliminary data.</text>
</comment>
<dbReference type="Proteomes" id="UP001165492">
    <property type="component" value="Unassembled WGS sequence"/>
</dbReference>
<reference evidence="1" key="1">
    <citation type="submission" date="2021-11" db="EMBL/GenBank/DDBJ databases">
        <title>Description of a new species Pelosinus isolated from the bottom sediments of Lake Baikal.</title>
        <authorList>
            <person name="Zakharyuk A."/>
        </authorList>
    </citation>
    <scope>NUCLEOTIDE SEQUENCE</scope>
    <source>
        <strain evidence="1">Bkl1</strain>
    </source>
</reference>
<keyword evidence="2" id="KW-1185">Reference proteome</keyword>
<protein>
    <submittedName>
        <fullName evidence="1">Helix-turn-helix transcriptional regulator</fullName>
    </submittedName>
</protein>
<proteinExistence type="predicted"/>
<dbReference type="CDD" id="cd00093">
    <property type="entry name" value="HTH_XRE"/>
    <property type="match status" value="1"/>
</dbReference>
<dbReference type="InterPro" id="IPR001387">
    <property type="entry name" value="Cro/C1-type_HTH"/>
</dbReference>
<organism evidence="1 2">
    <name type="scientific">Pelosinus baikalensis</name>
    <dbReference type="NCBI Taxonomy" id="2892015"/>
    <lineage>
        <taxon>Bacteria</taxon>
        <taxon>Bacillati</taxon>
        <taxon>Bacillota</taxon>
        <taxon>Negativicutes</taxon>
        <taxon>Selenomonadales</taxon>
        <taxon>Sporomusaceae</taxon>
        <taxon>Pelosinus</taxon>
    </lineage>
</organism>
<dbReference type="EMBL" id="JAJHJB010000065">
    <property type="protein sequence ID" value="MCC5468400.1"/>
    <property type="molecule type" value="Genomic_DNA"/>
</dbReference>
<name>A0ABS8HZH3_9FIRM</name>
<gene>
    <name evidence="1" type="ORF">LMF89_23980</name>
</gene>
<accession>A0ABS8HZH3</accession>
<evidence type="ECO:0000313" key="2">
    <source>
        <dbReference type="Proteomes" id="UP001165492"/>
    </source>
</evidence>
<dbReference type="RefSeq" id="WP_229537282.1">
    <property type="nucleotide sequence ID" value="NZ_JAJHJB010000065.1"/>
</dbReference>